<dbReference type="EMBL" id="GEDC01004942">
    <property type="protein sequence ID" value="JAS32356.1"/>
    <property type="molecule type" value="Transcribed_RNA"/>
</dbReference>
<accession>A0A1B6E362</accession>
<protein>
    <submittedName>
        <fullName evidence="1">Uncharacterized protein</fullName>
    </submittedName>
</protein>
<organism evidence="1">
    <name type="scientific">Clastoptera arizonana</name>
    <name type="common">Arizona spittle bug</name>
    <dbReference type="NCBI Taxonomy" id="38151"/>
    <lineage>
        <taxon>Eukaryota</taxon>
        <taxon>Metazoa</taxon>
        <taxon>Ecdysozoa</taxon>
        <taxon>Arthropoda</taxon>
        <taxon>Hexapoda</taxon>
        <taxon>Insecta</taxon>
        <taxon>Pterygota</taxon>
        <taxon>Neoptera</taxon>
        <taxon>Paraneoptera</taxon>
        <taxon>Hemiptera</taxon>
        <taxon>Auchenorrhyncha</taxon>
        <taxon>Cercopoidea</taxon>
        <taxon>Clastopteridae</taxon>
        <taxon>Clastoptera</taxon>
    </lineage>
</organism>
<name>A0A1B6E362_9HEMI</name>
<reference evidence="1" key="1">
    <citation type="submission" date="2015-12" db="EMBL/GenBank/DDBJ databases">
        <title>De novo transcriptome assembly of four potential Pierce s Disease insect vectors from Arizona vineyards.</title>
        <authorList>
            <person name="Tassone E.E."/>
        </authorList>
    </citation>
    <scope>NUCLEOTIDE SEQUENCE</scope>
</reference>
<gene>
    <name evidence="1" type="ORF">g.7126</name>
</gene>
<dbReference type="AlphaFoldDB" id="A0A1B6E362"/>
<evidence type="ECO:0000313" key="1">
    <source>
        <dbReference type="EMBL" id="JAS32356.1"/>
    </source>
</evidence>
<proteinExistence type="predicted"/>
<sequence length="170" mass="19722">MFKISLIWLTIIYNTFAFNILNRAAMIKNNIFKTEKLKDTLEAAGDEIEDYDLTRKTKLYDLKELLSDLKVNQEKGSQEASQKVNFNLDCGIEWENCNDKVKCCEPLYCSFLPNLPDLEALAHNMSTIEVTQMCSTVQSTVLQDLKDNKTNEYWNILELYKNKMLDVLKS</sequence>